<dbReference type="EMBL" id="JAGFNK010000154">
    <property type="protein sequence ID" value="KAI9463798.1"/>
    <property type="molecule type" value="Genomic_DNA"/>
</dbReference>
<dbReference type="Proteomes" id="UP001207468">
    <property type="component" value="Unassembled WGS sequence"/>
</dbReference>
<keyword evidence="2" id="KW-1185">Reference proteome</keyword>
<gene>
    <name evidence="1" type="ORF">F5148DRAFT_193415</name>
</gene>
<name>A0ACC0U4Y7_9AGAM</name>
<protein>
    <submittedName>
        <fullName evidence="1">Uncharacterized protein</fullName>
    </submittedName>
</protein>
<proteinExistence type="predicted"/>
<sequence>MSFPPVSSGIMHPYYPPHVQLPLPPQQQELFPDESLQPNLWDAQINDHGRHLSDPGLFEHDNAPAFPAPASNVPHGPVQVPNVNASLPLFPAEDPPPLDVVWPATTLIRRPDDAREQASANRALQAPCTCVLCSAAVTQPAFWPAQVDGERRVPAGRDAAAASSSSRRDPAAVSRLPSAPPAPAPFPVVAGAGPVGRAAIPRIGHARTSRRVSAPVRSGLRGRRDARTHPLVRVEDRIEWVRRDLMKMTLWFNWSPDAEAEAHERWG</sequence>
<evidence type="ECO:0000313" key="2">
    <source>
        <dbReference type="Proteomes" id="UP001207468"/>
    </source>
</evidence>
<accession>A0ACC0U4Y7</accession>
<reference evidence="1" key="1">
    <citation type="submission" date="2021-03" db="EMBL/GenBank/DDBJ databases">
        <title>Evolutionary priming and transition to the ectomycorrhizal habit in an iconic lineage of mushroom-forming fungi: is preadaptation a requirement?</title>
        <authorList>
            <consortium name="DOE Joint Genome Institute"/>
            <person name="Looney B.P."/>
            <person name="Miyauchi S."/>
            <person name="Morin E."/>
            <person name="Drula E."/>
            <person name="Courty P.E."/>
            <person name="Chicoki N."/>
            <person name="Fauchery L."/>
            <person name="Kohler A."/>
            <person name="Kuo A."/>
            <person name="LaButti K."/>
            <person name="Pangilinan J."/>
            <person name="Lipzen A."/>
            <person name="Riley R."/>
            <person name="Andreopoulos W."/>
            <person name="He G."/>
            <person name="Johnson J."/>
            <person name="Barry K.W."/>
            <person name="Grigoriev I.V."/>
            <person name="Nagy L."/>
            <person name="Hibbett D."/>
            <person name="Henrissat B."/>
            <person name="Matheny P.B."/>
            <person name="Labbe J."/>
            <person name="Martin A.F."/>
        </authorList>
    </citation>
    <scope>NUCLEOTIDE SEQUENCE</scope>
    <source>
        <strain evidence="1">BPL698</strain>
    </source>
</reference>
<evidence type="ECO:0000313" key="1">
    <source>
        <dbReference type="EMBL" id="KAI9463798.1"/>
    </source>
</evidence>
<organism evidence="1 2">
    <name type="scientific">Russula earlei</name>
    <dbReference type="NCBI Taxonomy" id="71964"/>
    <lineage>
        <taxon>Eukaryota</taxon>
        <taxon>Fungi</taxon>
        <taxon>Dikarya</taxon>
        <taxon>Basidiomycota</taxon>
        <taxon>Agaricomycotina</taxon>
        <taxon>Agaricomycetes</taxon>
        <taxon>Russulales</taxon>
        <taxon>Russulaceae</taxon>
        <taxon>Russula</taxon>
    </lineage>
</organism>
<comment type="caution">
    <text evidence="1">The sequence shown here is derived from an EMBL/GenBank/DDBJ whole genome shotgun (WGS) entry which is preliminary data.</text>
</comment>